<dbReference type="GO" id="GO:0005737">
    <property type="term" value="C:cytoplasm"/>
    <property type="evidence" value="ECO:0007669"/>
    <property type="project" value="UniProtKB-SubCell"/>
</dbReference>
<dbReference type="EMBL" id="MHFR01000056">
    <property type="protein sequence ID" value="OGW95909.1"/>
    <property type="molecule type" value="Genomic_DNA"/>
</dbReference>
<dbReference type="EC" id="2.3.1.157" evidence="18"/>
<keyword evidence="12 18" id="KW-0511">Multifunctional enzyme</keyword>
<evidence type="ECO:0000256" key="9">
    <source>
        <dbReference type="ARBA" id="ARBA00022842"/>
    </source>
</evidence>
<keyword evidence="9 18" id="KW-0460">Magnesium</keyword>
<feature type="binding site" evidence="18">
    <location>
        <position position="155"/>
    </location>
    <ligand>
        <name>UDP-N-acetyl-alpha-D-glucosamine</name>
        <dbReference type="ChEBI" id="CHEBI:57705"/>
    </ligand>
</feature>
<comment type="subcellular location">
    <subcellularLocation>
        <location evidence="1 18">Cytoplasm</location>
    </subcellularLocation>
</comment>
<sequence>MKRKKNAVLILAAGQGTRMKSELPKVLHEVGGVPVLAHVIHCVKEAGIRNISVVVGYQRERFRSLLIGSQAIVQEKQLGTGHAVMQAKAHFSRFEGEILVMPGDVPCMRPETIRRLMDEHRKSGAKATVLTAEVEHPAGYGHIIRDNGKVVGIREELDATENEKQIPEVNSGIYMFHARTLFEVLNSIKENAKKKEYYLTDVIEELVRAGHPVSSFRCEDEREMQGINTRAHLAAANKILNEREINRHQEAGVTVVSPEQTFIATDVEIGNDTVIHPFTWIEPDVKIGKKCIVGPFAKIRSKSQIGNGCIVGSFVEVVRSKVGDGTYVKHLSYLGDAELGKKVNVGAGTVVANYDGKNKNKTIVRDGAFLGCNTVLIAPTQVGRAAKTGAGAVVRAHHFVPDGETVVGVPANVIKQSNKKKKIQKNKFRRS</sequence>
<evidence type="ECO:0000256" key="4">
    <source>
        <dbReference type="ARBA" id="ARBA00022490"/>
    </source>
</evidence>
<feature type="binding site" evidence="18">
    <location>
        <position position="104"/>
    </location>
    <ligand>
        <name>Mg(2+)</name>
        <dbReference type="ChEBI" id="CHEBI:18420"/>
    </ligand>
</feature>
<evidence type="ECO:0000256" key="11">
    <source>
        <dbReference type="ARBA" id="ARBA00022984"/>
    </source>
</evidence>
<dbReference type="GO" id="GO:0000287">
    <property type="term" value="F:magnesium ion binding"/>
    <property type="evidence" value="ECO:0007669"/>
    <property type="project" value="UniProtKB-UniRule"/>
</dbReference>
<evidence type="ECO:0000256" key="1">
    <source>
        <dbReference type="ARBA" id="ARBA00004496"/>
    </source>
</evidence>
<dbReference type="GO" id="GO:0019134">
    <property type="term" value="F:glucosamine-1-phosphate N-acetyltransferase activity"/>
    <property type="evidence" value="ECO:0007669"/>
    <property type="project" value="UniProtKB-UniRule"/>
</dbReference>
<feature type="binding site" evidence="18">
    <location>
        <position position="141"/>
    </location>
    <ligand>
        <name>UDP-N-acetyl-alpha-D-glucosamine</name>
        <dbReference type="ChEBI" id="CHEBI:57705"/>
    </ligand>
</feature>
<dbReference type="GO" id="GO:0003977">
    <property type="term" value="F:UDP-N-acetylglucosamine diphosphorylase activity"/>
    <property type="evidence" value="ECO:0007669"/>
    <property type="project" value="UniProtKB-UniRule"/>
</dbReference>
<comment type="function">
    <text evidence="17 18">Catalyzes the last two sequential reactions in the de novo biosynthetic pathway for UDP-N-acetylglucosamine (UDP-GlcNAc). The C-terminal domain catalyzes the transfer of acetyl group from acetyl coenzyme A to glucosamine-1-phosphate (GlcN-1-P) to produce N-acetylglucosamine-1-phosphate (GlcNAc-1-P), which is converted into UDP-GlcNAc by the transfer of uridine 5-monophosphate (from uridine 5-triphosphate), a reaction catalyzed by the N-terminal domain.</text>
</comment>
<evidence type="ECO:0000256" key="15">
    <source>
        <dbReference type="ARBA" id="ARBA00048247"/>
    </source>
</evidence>
<evidence type="ECO:0000256" key="7">
    <source>
        <dbReference type="ARBA" id="ARBA00022723"/>
    </source>
</evidence>
<keyword evidence="6 18" id="KW-0548">Nucleotidyltransferase</keyword>
<keyword evidence="11 18" id="KW-0573">Peptidoglycan synthesis</keyword>
<feature type="region of interest" description="Linker" evidence="18">
    <location>
        <begin position="231"/>
        <end position="251"/>
    </location>
</feature>
<dbReference type="UniPathway" id="UPA00973"/>
<feature type="binding site" evidence="18">
    <location>
        <position position="170"/>
    </location>
    <ligand>
        <name>UDP-N-acetyl-alpha-D-glucosamine</name>
        <dbReference type="ChEBI" id="CHEBI:57705"/>
    </ligand>
</feature>
<feature type="binding site" evidence="18">
    <location>
        <position position="390"/>
    </location>
    <ligand>
        <name>acetyl-CoA</name>
        <dbReference type="ChEBI" id="CHEBI:57288"/>
    </ligand>
</feature>
<evidence type="ECO:0000256" key="5">
    <source>
        <dbReference type="ARBA" id="ARBA00022679"/>
    </source>
</evidence>
<dbReference type="GO" id="GO:0016020">
    <property type="term" value="C:membrane"/>
    <property type="evidence" value="ECO:0007669"/>
    <property type="project" value="GOC"/>
</dbReference>
<keyword evidence="4 18" id="KW-0963">Cytoplasm</keyword>
<proteinExistence type="inferred from homology"/>
<feature type="binding site" evidence="18">
    <location>
        <position position="300"/>
    </location>
    <ligand>
        <name>UDP-N-acetyl-alpha-D-glucosamine</name>
        <dbReference type="ChEBI" id="CHEBI:57705"/>
    </ligand>
</feature>
<evidence type="ECO:0000256" key="18">
    <source>
        <dbReference type="HAMAP-Rule" id="MF_01631"/>
    </source>
</evidence>
<keyword evidence="5 18" id="KW-0808">Transferase</keyword>
<feature type="binding site" evidence="18">
    <location>
        <position position="347"/>
    </location>
    <ligand>
        <name>acetyl-CoA</name>
        <dbReference type="ChEBI" id="CHEBI:57288"/>
    </ligand>
</feature>
<feature type="binding site" evidence="18">
    <location>
        <position position="74"/>
    </location>
    <ligand>
        <name>UDP-N-acetyl-alpha-D-glucosamine</name>
        <dbReference type="ChEBI" id="CHEBI:57705"/>
    </ligand>
</feature>
<dbReference type="GO" id="GO:0008360">
    <property type="term" value="P:regulation of cell shape"/>
    <property type="evidence" value="ECO:0007669"/>
    <property type="project" value="UniProtKB-KW"/>
</dbReference>
<comment type="similarity">
    <text evidence="3 18">In the N-terminal section; belongs to the N-acetylglucosamine-1-phosphate uridyltransferase family.</text>
</comment>
<feature type="binding site" evidence="18">
    <location>
        <begin position="11"/>
        <end position="14"/>
    </location>
    <ligand>
        <name>UDP-N-acetyl-alpha-D-glucosamine</name>
        <dbReference type="ChEBI" id="CHEBI:57705"/>
    </ligand>
</feature>
<feature type="binding site" evidence="18">
    <location>
        <position position="344"/>
    </location>
    <ligand>
        <name>UDP-N-acetyl-alpha-D-glucosamine</name>
        <dbReference type="ChEBI" id="CHEBI:57705"/>
    </ligand>
</feature>
<feature type="binding site" evidence="18">
    <location>
        <begin position="353"/>
        <end position="354"/>
    </location>
    <ligand>
        <name>acetyl-CoA</name>
        <dbReference type="ChEBI" id="CHEBI:57288"/>
    </ligand>
</feature>
<evidence type="ECO:0000256" key="2">
    <source>
        <dbReference type="ARBA" id="ARBA00007707"/>
    </source>
</evidence>
<dbReference type="PANTHER" id="PTHR43584:SF3">
    <property type="entry name" value="BIFUNCTIONAL PROTEIN GLMU"/>
    <property type="match status" value="1"/>
</dbReference>
<comment type="pathway">
    <text evidence="18">Bacterial outer membrane biogenesis; LPS lipid A biosynthesis.</text>
</comment>
<dbReference type="SUPFAM" id="SSF51161">
    <property type="entry name" value="Trimeric LpxA-like enzymes"/>
    <property type="match status" value="1"/>
</dbReference>
<dbReference type="EC" id="2.7.7.23" evidence="18"/>
<evidence type="ECO:0000256" key="13">
    <source>
        <dbReference type="ARBA" id="ARBA00023315"/>
    </source>
</evidence>
<reference evidence="20 21" key="1">
    <citation type="journal article" date="2016" name="Nat. Commun.">
        <title>Thousands of microbial genomes shed light on interconnected biogeochemical processes in an aquifer system.</title>
        <authorList>
            <person name="Anantharaman K."/>
            <person name="Brown C.T."/>
            <person name="Hug L.A."/>
            <person name="Sharon I."/>
            <person name="Castelle C.J."/>
            <person name="Probst A.J."/>
            <person name="Thomas B.C."/>
            <person name="Singh A."/>
            <person name="Wilkins M.J."/>
            <person name="Karaoz U."/>
            <person name="Brodie E.L."/>
            <person name="Williams K.H."/>
            <person name="Hubbard S.S."/>
            <person name="Banfield J.F."/>
        </authorList>
    </citation>
    <scope>NUCLEOTIDE SEQUENCE [LARGE SCALE GENOMIC DNA]</scope>
</reference>
<dbReference type="InterPro" id="IPR029044">
    <property type="entry name" value="Nucleotide-diphossugar_trans"/>
</dbReference>
<dbReference type="Gene3D" id="3.90.550.10">
    <property type="entry name" value="Spore Coat Polysaccharide Biosynthesis Protein SpsA, Chain A"/>
    <property type="match status" value="1"/>
</dbReference>
<dbReference type="GO" id="GO:0009252">
    <property type="term" value="P:peptidoglycan biosynthetic process"/>
    <property type="evidence" value="ECO:0007669"/>
    <property type="project" value="UniProtKB-UniRule"/>
</dbReference>
<keyword evidence="7 18" id="KW-0479">Metal-binding</keyword>
<dbReference type="Pfam" id="PF00132">
    <property type="entry name" value="Hexapep"/>
    <property type="match status" value="1"/>
</dbReference>
<keyword evidence="14 18" id="KW-0961">Cell wall biogenesis/degradation</keyword>
<comment type="pathway">
    <text evidence="18">Nucleotide-sugar biosynthesis; UDP-N-acetyl-alpha-D-glucosamine biosynthesis; UDP-N-acetyl-alpha-D-glucosamine from N-acetyl-alpha-D-glucosamine 1-phosphate: step 1/1.</text>
</comment>
<dbReference type="InterPro" id="IPR005882">
    <property type="entry name" value="Bifunctional_GlmU"/>
</dbReference>
<feature type="binding site" evidence="18">
    <location>
        <position position="333"/>
    </location>
    <ligand>
        <name>UDP-N-acetyl-alpha-D-glucosamine</name>
        <dbReference type="ChEBI" id="CHEBI:57705"/>
    </ligand>
</feature>
<comment type="pathway">
    <text evidence="18">Nucleotide-sugar biosynthesis; UDP-N-acetyl-alpha-D-glucosamine biosynthesis; N-acetyl-alpha-D-glucosamine 1-phosphate from alpha-D-glucosamine 6-phosphate (route II): step 2/2.</text>
</comment>
<dbReference type="InterPro" id="IPR025877">
    <property type="entry name" value="MobA-like_NTP_Trfase"/>
</dbReference>
<keyword evidence="8 18" id="KW-0677">Repeat</keyword>
<dbReference type="InterPro" id="IPR001451">
    <property type="entry name" value="Hexapep"/>
</dbReference>
<keyword evidence="10 18" id="KW-0133">Cell shape</keyword>
<dbReference type="CDD" id="cd02540">
    <property type="entry name" value="GT2_GlmU_N_bac"/>
    <property type="match status" value="1"/>
</dbReference>
<feature type="binding site" evidence="18">
    <location>
        <position position="228"/>
    </location>
    <ligand>
        <name>Mg(2+)</name>
        <dbReference type="ChEBI" id="CHEBI:18420"/>
    </ligand>
</feature>
<feature type="binding site" evidence="18">
    <location>
        <begin position="79"/>
        <end position="80"/>
    </location>
    <ligand>
        <name>UDP-N-acetyl-alpha-D-glucosamine</name>
        <dbReference type="ChEBI" id="CHEBI:57705"/>
    </ligand>
</feature>
<dbReference type="AlphaFoldDB" id="A0A1G1KTL7"/>
<dbReference type="Gene3D" id="2.160.10.10">
    <property type="entry name" value="Hexapeptide repeat proteins"/>
    <property type="match status" value="1"/>
</dbReference>
<dbReference type="GO" id="GO:0009245">
    <property type="term" value="P:lipid A biosynthetic process"/>
    <property type="evidence" value="ECO:0007669"/>
    <property type="project" value="UniProtKB-UniRule"/>
</dbReference>
<dbReference type="GO" id="GO:0006048">
    <property type="term" value="P:UDP-N-acetylglucosamine biosynthetic process"/>
    <property type="evidence" value="ECO:0007669"/>
    <property type="project" value="UniProtKB-UniPathway"/>
</dbReference>
<feature type="region of interest" description="Pyrophosphorylase" evidence="18">
    <location>
        <begin position="1"/>
        <end position="230"/>
    </location>
</feature>
<evidence type="ECO:0000256" key="14">
    <source>
        <dbReference type="ARBA" id="ARBA00023316"/>
    </source>
</evidence>
<dbReference type="GO" id="GO:0000902">
    <property type="term" value="P:cell morphogenesis"/>
    <property type="evidence" value="ECO:0007669"/>
    <property type="project" value="UniProtKB-UniRule"/>
</dbReference>
<comment type="catalytic activity">
    <reaction evidence="15 18">
        <text>alpha-D-glucosamine 1-phosphate + acetyl-CoA = N-acetyl-alpha-D-glucosamine 1-phosphate + CoA + H(+)</text>
        <dbReference type="Rhea" id="RHEA:13725"/>
        <dbReference type="ChEBI" id="CHEBI:15378"/>
        <dbReference type="ChEBI" id="CHEBI:57287"/>
        <dbReference type="ChEBI" id="CHEBI:57288"/>
        <dbReference type="ChEBI" id="CHEBI:57776"/>
        <dbReference type="ChEBI" id="CHEBI:58516"/>
        <dbReference type="EC" id="2.3.1.157"/>
    </reaction>
</comment>
<feature type="active site" description="Proton acceptor" evidence="18">
    <location>
        <position position="330"/>
    </location>
</feature>
<evidence type="ECO:0000313" key="21">
    <source>
        <dbReference type="Proteomes" id="UP000178187"/>
    </source>
</evidence>
<feature type="binding site" evidence="18">
    <location>
        <position position="25"/>
    </location>
    <ligand>
        <name>UDP-N-acetyl-alpha-D-glucosamine</name>
        <dbReference type="ChEBI" id="CHEBI:57705"/>
    </ligand>
</feature>
<dbReference type="UniPathway" id="UPA00113">
    <property type="reaction ID" value="UER00532"/>
</dbReference>
<dbReference type="PANTHER" id="PTHR43584">
    <property type="entry name" value="NUCLEOTIDYL TRANSFERASE"/>
    <property type="match status" value="1"/>
</dbReference>
<evidence type="ECO:0000256" key="6">
    <source>
        <dbReference type="ARBA" id="ARBA00022695"/>
    </source>
</evidence>
<feature type="binding site" evidence="18">
    <location>
        <position position="228"/>
    </location>
    <ligand>
        <name>UDP-N-acetyl-alpha-D-glucosamine</name>
        <dbReference type="ChEBI" id="CHEBI:57705"/>
    </ligand>
</feature>
<dbReference type="Pfam" id="PF12804">
    <property type="entry name" value="NTP_transf_3"/>
    <property type="match status" value="1"/>
</dbReference>
<comment type="catalytic activity">
    <reaction evidence="16 18">
        <text>N-acetyl-alpha-D-glucosamine 1-phosphate + UTP + H(+) = UDP-N-acetyl-alpha-D-glucosamine + diphosphate</text>
        <dbReference type="Rhea" id="RHEA:13509"/>
        <dbReference type="ChEBI" id="CHEBI:15378"/>
        <dbReference type="ChEBI" id="CHEBI:33019"/>
        <dbReference type="ChEBI" id="CHEBI:46398"/>
        <dbReference type="ChEBI" id="CHEBI:57705"/>
        <dbReference type="ChEBI" id="CHEBI:57776"/>
        <dbReference type="EC" id="2.7.7.23"/>
    </reaction>
</comment>
<evidence type="ECO:0000256" key="17">
    <source>
        <dbReference type="ARBA" id="ARBA00049628"/>
    </source>
</evidence>
<comment type="subunit">
    <text evidence="18">Homotrimer.</text>
</comment>
<evidence type="ECO:0000259" key="19">
    <source>
        <dbReference type="Pfam" id="PF12804"/>
    </source>
</evidence>
<comment type="cofactor">
    <cofactor evidence="18">
        <name>Mg(2+)</name>
        <dbReference type="ChEBI" id="CHEBI:18420"/>
    </cofactor>
    <text evidence="18">Binds 1 Mg(2+) ion per subunit.</text>
</comment>
<evidence type="ECO:0000256" key="3">
    <source>
        <dbReference type="ARBA" id="ARBA00007947"/>
    </source>
</evidence>
<evidence type="ECO:0000313" key="20">
    <source>
        <dbReference type="EMBL" id="OGW95909.1"/>
    </source>
</evidence>
<protein>
    <recommendedName>
        <fullName evidence="18">Bifunctional protein GlmU</fullName>
    </recommendedName>
    <domain>
        <recommendedName>
            <fullName evidence="18">UDP-N-acetylglucosamine pyrophosphorylase</fullName>
            <ecNumber evidence="18">2.7.7.23</ecNumber>
        </recommendedName>
        <alternativeName>
            <fullName evidence="18">N-acetylglucosamine-1-phosphate uridyltransferase</fullName>
        </alternativeName>
    </domain>
    <domain>
        <recommendedName>
            <fullName evidence="18">Glucosamine-1-phosphate N-acetyltransferase</fullName>
            <ecNumber evidence="18">2.3.1.157</ecNumber>
        </recommendedName>
    </domain>
</protein>
<gene>
    <name evidence="18" type="primary">glmU</name>
    <name evidence="20" type="ORF">A3G33_03825</name>
</gene>
<feature type="domain" description="MobA-like NTP transferase" evidence="19">
    <location>
        <begin position="8"/>
        <end position="143"/>
    </location>
</feature>
<comment type="caution">
    <text evidence="20">The sequence shown here is derived from an EMBL/GenBank/DDBJ whole genome shotgun (WGS) entry which is preliminary data.</text>
</comment>
<dbReference type="GO" id="GO:0071555">
    <property type="term" value="P:cell wall organization"/>
    <property type="evidence" value="ECO:0007669"/>
    <property type="project" value="UniProtKB-KW"/>
</dbReference>
<accession>A0A1G1KTL7</accession>
<comment type="similarity">
    <text evidence="2 18">In the C-terminal section; belongs to the transferase hexapeptide repeat family.</text>
</comment>
<dbReference type="InterPro" id="IPR050065">
    <property type="entry name" value="GlmU-like"/>
</dbReference>
<organism evidence="20 21">
    <name type="scientific">Candidatus Danuiimicrobium aquiferis</name>
    <dbReference type="NCBI Taxonomy" id="1801832"/>
    <lineage>
        <taxon>Bacteria</taxon>
        <taxon>Pseudomonadati</taxon>
        <taxon>Candidatus Omnitrophota</taxon>
        <taxon>Candidatus Danuiimicrobium</taxon>
    </lineage>
</organism>
<dbReference type="HAMAP" id="MF_01631">
    <property type="entry name" value="GlmU"/>
    <property type="match status" value="1"/>
</dbReference>
<dbReference type="Proteomes" id="UP000178187">
    <property type="component" value="Unassembled WGS sequence"/>
</dbReference>
<evidence type="ECO:0000256" key="16">
    <source>
        <dbReference type="ARBA" id="ARBA00048493"/>
    </source>
</evidence>
<evidence type="ECO:0000256" key="12">
    <source>
        <dbReference type="ARBA" id="ARBA00023268"/>
    </source>
</evidence>
<name>A0A1G1KTL7_9BACT</name>
<keyword evidence="13 18" id="KW-0012">Acyltransferase</keyword>
<evidence type="ECO:0000256" key="8">
    <source>
        <dbReference type="ARBA" id="ARBA00022737"/>
    </source>
</evidence>
<comment type="caution">
    <text evidence="18">Lacks conserved residue(s) required for the propagation of feature annotation.</text>
</comment>
<feature type="region of interest" description="N-acetyltransferase" evidence="18">
    <location>
        <begin position="252"/>
        <end position="431"/>
    </location>
</feature>
<evidence type="ECO:0000256" key="10">
    <source>
        <dbReference type="ARBA" id="ARBA00022960"/>
    </source>
</evidence>
<dbReference type="InterPro" id="IPR011004">
    <property type="entry name" value="Trimer_LpxA-like_sf"/>
</dbReference>
<dbReference type="SUPFAM" id="SSF53448">
    <property type="entry name" value="Nucleotide-diphospho-sugar transferases"/>
    <property type="match status" value="1"/>
</dbReference>